<evidence type="ECO:0000259" key="5">
    <source>
        <dbReference type="Pfam" id="PF19300"/>
    </source>
</evidence>
<evidence type="ECO:0000256" key="1">
    <source>
        <dbReference type="ARBA" id="ARBA00004651"/>
    </source>
</evidence>
<dbReference type="EMBL" id="JAUUIA010000254">
    <property type="protein sequence ID" value="MDP0971052.1"/>
    <property type="molecule type" value="Genomic_DNA"/>
</dbReference>
<gene>
    <name evidence="6" type="ORF">Q6294_29350</name>
</gene>
<sequence length="76" mass="8184">MSRVVVGVGRRVLLTVVNFAVFVVASFFLVLLIPGDPVVVATGGRLSGAELEAARASYGLDGLWWQQFGTFLRQMA</sequence>
<feature type="domain" description="ABC transporter type 1 GsiC-like N-terminal" evidence="5">
    <location>
        <begin position="10"/>
        <end position="74"/>
    </location>
</feature>
<accession>A0AAW8APJ7</accession>
<keyword evidence="4" id="KW-1133">Transmembrane helix</keyword>
<evidence type="ECO:0000313" key="7">
    <source>
        <dbReference type="Proteomes" id="UP001244490"/>
    </source>
</evidence>
<dbReference type="InterPro" id="IPR045621">
    <property type="entry name" value="BPD_transp_1_N"/>
</dbReference>
<keyword evidence="4" id="KW-0472">Membrane</keyword>
<protein>
    <recommendedName>
        <fullName evidence="5">ABC transporter type 1 GsiC-like N-terminal domain-containing protein</fullName>
    </recommendedName>
</protein>
<reference evidence="6" key="1">
    <citation type="submission" date="2023-07" db="EMBL/GenBank/DDBJ databases">
        <authorList>
            <person name="Peng Z."/>
        </authorList>
    </citation>
    <scope>NUCLEOTIDE SEQUENCE</scope>
    <source>
        <strain evidence="6">KP219</strain>
    </source>
</reference>
<proteinExistence type="predicted"/>
<organism evidence="6 7">
    <name type="scientific">Klebsiella pneumoniae</name>
    <dbReference type="NCBI Taxonomy" id="573"/>
    <lineage>
        <taxon>Bacteria</taxon>
        <taxon>Pseudomonadati</taxon>
        <taxon>Pseudomonadota</taxon>
        <taxon>Gammaproteobacteria</taxon>
        <taxon>Enterobacterales</taxon>
        <taxon>Enterobacteriaceae</taxon>
        <taxon>Klebsiella/Raoultella group</taxon>
        <taxon>Klebsiella</taxon>
        <taxon>Klebsiella pneumoniae complex</taxon>
    </lineage>
</organism>
<dbReference type="AlphaFoldDB" id="A0AAW8APJ7"/>
<feature type="transmembrane region" description="Helical" evidence="4">
    <location>
        <begin position="12"/>
        <end position="33"/>
    </location>
</feature>
<evidence type="ECO:0000256" key="2">
    <source>
        <dbReference type="ARBA" id="ARBA00022448"/>
    </source>
</evidence>
<dbReference type="Proteomes" id="UP001244490">
    <property type="component" value="Unassembled WGS sequence"/>
</dbReference>
<keyword evidence="4" id="KW-0812">Transmembrane</keyword>
<comment type="subcellular location">
    <subcellularLocation>
        <location evidence="1">Cell membrane</location>
        <topology evidence="1">Multi-pass membrane protein</topology>
    </subcellularLocation>
</comment>
<comment type="caution">
    <text evidence="6">The sequence shown here is derived from an EMBL/GenBank/DDBJ whole genome shotgun (WGS) entry which is preliminary data.</text>
</comment>
<dbReference type="Pfam" id="PF19300">
    <property type="entry name" value="BPD_transp_1_N"/>
    <property type="match status" value="1"/>
</dbReference>
<evidence type="ECO:0000256" key="3">
    <source>
        <dbReference type="ARBA" id="ARBA00022475"/>
    </source>
</evidence>
<evidence type="ECO:0000256" key="4">
    <source>
        <dbReference type="SAM" id="Phobius"/>
    </source>
</evidence>
<feature type="non-terminal residue" evidence="6">
    <location>
        <position position="76"/>
    </location>
</feature>
<keyword evidence="3" id="KW-1003">Cell membrane</keyword>
<keyword evidence="2" id="KW-0813">Transport</keyword>
<dbReference type="GO" id="GO:0005886">
    <property type="term" value="C:plasma membrane"/>
    <property type="evidence" value="ECO:0007669"/>
    <property type="project" value="UniProtKB-SubCell"/>
</dbReference>
<name>A0AAW8APJ7_KLEPN</name>
<evidence type="ECO:0000313" key="6">
    <source>
        <dbReference type="EMBL" id="MDP0971052.1"/>
    </source>
</evidence>